<dbReference type="EMBL" id="CP114976">
    <property type="protein sequence ID" value="WBE24125.1"/>
    <property type="molecule type" value="Genomic_DNA"/>
</dbReference>
<evidence type="ECO:0000256" key="2">
    <source>
        <dbReference type="SAM" id="SignalP"/>
    </source>
</evidence>
<feature type="region of interest" description="Disordered" evidence="1">
    <location>
        <begin position="309"/>
        <end position="329"/>
    </location>
</feature>
<proteinExistence type="predicted"/>
<keyword evidence="2" id="KW-0732">Signal</keyword>
<evidence type="ECO:0000256" key="1">
    <source>
        <dbReference type="SAM" id="MobiDB-lite"/>
    </source>
</evidence>
<evidence type="ECO:0000313" key="3">
    <source>
        <dbReference type="EMBL" id="WBE24125.1"/>
    </source>
</evidence>
<dbReference type="Proteomes" id="UP001212189">
    <property type="component" value="Chromosome"/>
</dbReference>
<name>A0AAE9VPW6_9GAMM</name>
<feature type="signal peptide" evidence="2">
    <location>
        <begin position="1"/>
        <end position="20"/>
    </location>
</feature>
<dbReference type="RefSeq" id="WP_269817066.1">
    <property type="nucleotide sequence ID" value="NZ_CP114976.1"/>
</dbReference>
<protein>
    <submittedName>
        <fullName evidence="3">DUF2066 domain-containing protein</fullName>
    </submittedName>
</protein>
<dbReference type="Pfam" id="PF09839">
    <property type="entry name" value="DUF2066"/>
    <property type="match status" value="1"/>
</dbReference>
<accession>A0AAE9VPW6</accession>
<gene>
    <name evidence="3" type="ORF">O6P33_06915</name>
</gene>
<feature type="chain" id="PRO_5042180751" evidence="2">
    <location>
        <begin position="21"/>
        <end position="347"/>
    </location>
</feature>
<dbReference type="AlphaFoldDB" id="A0AAE9VPW6"/>
<keyword evidence="4" id="KW-1185">Reference proteome</keyword>
<evidence type="ECO:0000313" key="4">
    <source>
        <dbReference type="Proteomes" id="UP001212189"/>
    </source>
</evidence>
<dbReference type="KEGG" id="dce:O6P33_06915"/>
<organism evidence="3 4">
    <name type="scientific">Denitrificimonas caeni</name>
    <dbReference type="NCBI Taxonomy" id="521720"/>
    <lineage>
        <taxon>Bacteria</taxon>
        <taxon>Pseudomonadati</taxon>
        <taxon>Pseudomonadota</taxon>
        <taxon>Gammaproteobacteria</taxon>
        <taxon>Pseudomonadales</taxon>
        <taxon>Pseudomonadaceae</taxon>
        <taxon>Denitrificimonas</taxon>
    </lineage>
</organism>
<reference evidence="3 4" key="1">
    <citation type="submission" date="2022-12" db="EMBL/GenBank/DDBJ databases">
        <title>Coexistence and Characterization of a Novel Tigecycline Resistance gene tet(X) variant and blaNDM-1 in a Pseudomonas caeni Isolate of Chicken Origin.</title>
        <authorList>
            <person name="Lu X."/>
            <person name="Zhang L."/>
            <person name="Li R."/>
            <person name="Wang Z."/>
        </authorList>
    </citation>
    <scope>NUCLEOTIDE SEQUENCE [LARGE SCALE GENOMIC DNA]</scope>
    <source>
        <strain evidence="3 4">CE14</strain>
    </source>
</reference>
<dbReference type="InterPro" id="IPR018642">
    <property type="entry name" value="DUF2066"/>
</dbReference>
<sequence>MRFFVGIAAVLMSLTLVAHAEPVAGLYQVREELESQESEVRDAGLQQAFVTLVQRLTGQANAAQSAELAQYLVDPQALISRYGYDGNTLIVNFDPPSVQTALRATQLPVWGSNRPAVLTWWLLDDVQGLRLVSDGQADAQPLHSAARYYGVPARLPLGDLDEQLLVSADVLSDSEQIRQSAERYNADAVVVVQQQPEAEVLQAQWQLWLGDERQAGQVSADSQTELAREVFAQVNQRLAERFAIKPGEGESFTVRVAGVDLERFVLVERLLQPFAAQLTEVTKDYAQWQVRSSPEQLRAQLTLANLQEQAQPTMPNHSAEGQGQSVTAQVARSNNANTSSQLLYFSW</sequence>